<sequence length="23" mass="2936">MRYWGFEQEKEQFFLSCCLLFKC</sequence>
<reference evidence="1" key="1">
    <citation type="submission" date="2018-02" db="EMBL/GenBank/DDBJ databases">
        <title>Rhizophora mucronata_Transcriptome.</title>
        <authorList>
            <person name="Meera S.P."/>
            <person name="Sreeshan A."/>
            <person name="Augustine A."/>
        </authorList>
    </citation>
    <scope>NUCLEOTIDE SEQUENCE</scope>
    <source>
        <tissue evidence="1">Leaf</tissue>
    </source>
</reference>
<protein>
    <submittedName>
        <fullName evidence="1">Uncharacterized protein</fullName>
    </submittedName>
</protein>
<dbReference type="AlphaFoldDB" id="A0A2P2N1W0"/>
<dbReference type="EMBL" id="GGEC01055988">
    <property type="protein sequence ID" value="MBX36472.1"/>
    <property type="molecule type" value="Transcribed_RNA"/>
</dbReference>
<organism evidence="1">
    <name type="scientific">Rhizophora mucronata</name>
    <name type="common">Asiatic mangrove</name>
    <dbReference type="NCBI Taxonomy" id="61149"/>
    <lineage>
        <taxon>Eukaryota</taxon>
        <taxon>Viridiplantae</taxon>
        <taxon>Streptophyta</taxon>
        <taxon>Embryophyta</taxon>
        <taxon>Tracheophyta</taxon>
        <taxon>Spermatophyta</taxon>
        <taxon>Magnoliopsida</taxon>
        <taxon>eudicotyledons</taxon>
        <taxon>Gunneridae</taxon>
        <taxon>Pentapetalae</taxon>
        <taxon>rosids</taxon>
        <taxon>fabids</taxon>
        <taxon>Malpighiales</taxon>
        <taxon>Rhizophoraceae</taxon>
        <taxon>Rhizophora</taxon>
    </lineage>
</organism>
<evidence type="ECO:0000313" key="1">
    <source>
        <dbReference type="EMBL" id="MBX36472.1"/>
    </source>
</evidence>
<accession>A0A2P2N1W0</accession>
<name>A0A2P2N1W0_RHIMU</name>
<proteinExistence type="predicted"/>